<evidence type="ECO:0000313" key="6">
    <source>
        <dbReference type="Proteomes" id="UP001642520"/>
    </source>
</evidence>
<dbReference type="InterPro" id="IPR001895">
    <property type="entry name" value="RASGEF_cat_dom"/>
</dbReference>
<feature type="domain" description="Ras-GEF" evidence="4">
    <location>
        <begin position="615"/>
        <end position="860"/>
    </location>
</feature>
<dbReference type="Proteomes" id="UP001642520">
    <property type="component" value="Unassembled WGS sequence"/>
</dbReference>
<gene>
    <name evidence="5" type="ORF">XYLVIOL_LOCUS2391</name>
</gene>
<dbReference type="Gene3D" id="1.10.840.10">
    <property type="entry name" value="Ras guanine-nucleotide exchange factors catalytic domain"/>
    <property type="match status" value="1"/>
</dbReference>
<evidence type="ECO:0000259" key="4">
    <source>
        <dbReference type="PROSITE" id="PS50009"/>
    </source>
</evidence>
<keyword evidence="1 2" id="KW-0344">Guanine-nucleotide releasing factor</keyword>
<dbReference type="PROSITE" id="PS50009">
    <property type="entry name" value="RASGEF_CAT"/>
    <property type="match status" value="1"/>
</dbReference>
<accession>A0ABP1N8J1</accession>
<protein>
    <recommendedName>
        <fullName evidence="4">Ras-GEF domain-containing protein</fullName>
    </recommendedName>
</protein>
<dbReference type="InterPro" id="IPR023578">
    <property type="entry name" value="Ras_GEF_dom_sf"/>
</dbReference>
<evidence type="ECO:0000256" key="1">
    <source>
        <dbReference type="ARBA" id="ARBA00022658"/>
    </source>
</evidence>
<name>A0ABP1N8J1_XYLVO</name>
<feature type="region of interest" description="Disordered" evidence="3">
    <location>
        <begin position="787"/>
        <end position="829"/>
    </location>
</feature>
<dbReference type="InterPro" id="IPR008937">
    <property type="entry name" value="Ras-like_GEF"/>
</dbReference>
<feature type="compositionally biased region" description="Polar residues" evidence="3">
    <location>
        <begin position="817"/>
        <end position="829"/>
    </location>
</feature>
<comment type="caution">
    <text evidence="5">The sequence shown here is derived from an EMBL/GenBank/DDBJ whole genome shotgun (WGS) entry which is preliminary data.</text>
</comment>
<dbReference type="PANTHER" id="PTHR23113">
    <property type="entry name" value="GUANINE NUCLEOTIDE EXCHANGE FACTOR"/>
    <property type="match status" value="1"/>
</dbReference>
<organism evidence="5 6">
    <name type="scientific">Xylocopa violacea</name>
    <name type="common">Violet carpenter bee</name>
    <name type="synonym">Apis violacea</name>
    <dbReference type="NCBI Taxonomy" id="135666"/>
    <lineage>
        <taxon>Eukaryota</taxon>
        <taxon>Metazoa</taxon>
        <taxon>Ecdysozoa</taxon>
        <taxon>Arthropoda</taxon>
        <taxon>Hexapoda</taxon>
        <taxon>Insecta</taxon>
        <taxon>Pterygota</taxon>
        <taxon>Neoptera</taxon>
        <taxon>Endopterygota</taxon>
        <taxon>Hymenoptera</taxon>
        <taxon>Apocrita</taxon>
        <taxon>Aculeata</taxon>
        <taxon>Apoidea</taxon>
        <taxon>Anthophila</taxon>
        <taxon>Apidae</taxon>
        <taxon>Xylocopa</taxon>
        <taxon>Xylocopa</taxon>
    </lineage>
</organism>
<evidence type="ECO:0000256" key="2">
    <source>
        <dbReference type="PROSITE-ProRule" id="PRU00168"/>
    </source>
</evidence>
<dbReference type="InterPro" id="IPR036964">
    <property type="entry name" value="RASGEF_cat_dom_sf"/>
</dbReference>
<dbReference type="PANTHER" id="PTHR23113:SF368">
    <property type="entry name" value="CELL DIVISION CONTROL PROTEIN 25"/>
    <property type="match status" value="1"/>
</dbReference>
<dbReference type="SUPFAM" id="SSF48366">
    <property type="entry name" value="Ras GEF"/>
    <property type="match status" value="1"/>
</dbReference>
<evidence type="ECO:0000256" key="3">
    <source>
        <dbReference type="SAM" id="MobiDB-lite"/>
    </source>
</evidence>
<dbReference type="EMBL" id="CAXAJV020001287">
    <property type="protein sequence ID" value="CAL7936797.1"/>
    <property type="molecule type" value="Genomic_DNA"/>
</dbReference>
<evidence type="ECO:0000313" key="5">
    <source>
        <dbReference type="EMBL" id="CAL7936797.1"/>
    </source>
</evidence>
<keyword evidence="6" id="KW-1185">Reference proteome</keyword>
<dbReference type="SMART" id="SM00147">
    <property type="entry name" value="RasGEF"/>
    <property type="match status" value="1"/>
</dbReference>
<reference evidence="5 6" key="1">
    <citation type="submission" date="2024-08" db="EMBL/GenBank/DDBJ databases">
        <authorList>
            <person name="Will J Nash"/>
            <person name="Angela Man"/>
            <person name="Seanna McTaggart"/>
            <person name="Kendall Baker"/>
            <person name="Tom Barker"/>
            <person name="Leah Catchpole"/>
            <person name="Alex Durrant"/>
            <person name="Karim Gharbi"/>
            <person name="Naomi Irish"/>
            <person name="Gemy Kaithakottil"/>
            <person name="Debby Ku"/>
            <person name="Aaliyah Providence"/>
            <person name="Felix Shaw"/>
            <person name="David Swarbreck"/>
            <person name="Chris Watkins"/>
            <person name="Ann M. McCartney"/>
            <person name="Giulio Formenti"/>
            <person name="Alice Mouton"/>
            <person name="Noel Vella"/>
            <person name="Bjorn M von Reumont"/>
            <person name="Adriana Vella"/>
            <person name="Wilfried Haerty"/>
        </authorList>
    </citation>
    <scope>NUCLEOTIDE SEQUENCE [LARGE SCALE GENOMIC DNA]</scope>
</reference>
<sequence length="954" mass="110780">MHATCKSKPSRHRARNLEAEQNRIQKLLASEYSDFFDAVVVESPFAETTRNGRGIRQVSLGLTSSKLIVAADILKKHSDYYCPRDLDPSIESFELISLYPLQCVNLSVFNRRHRKTLKARFIDGKVSYFELGGMQRRNVLWKKWCEQVESLLAKRTEKSSLSETTAASSSSSSTLYVLSSEIEIRKDSRRPGEKAVCRIWTHYGGAGDYASTWRQKDLYLGPSYSELVDGRYAPIPIRFAGASLEDIRNELKEFSPIKVEKGTRSWPTCRCFEEKHKPIGGLCDVLFIKERNRKYLNTSKFFATCQSCPCNHLQARIIDDKLTAKRNVRYDEETLEQTSAKLHEEPKSPKKCLTRRISRFGIGVPEKCHSGLVLGPIRAQRECFPPEALTKQNIYILMESGVKVWEGEGKGHRKSSKRSKHFRRYGLCTAPHFLYALGPWSVQPGERSTLQGRRSFSLVTIRRQPPDSELKLPVSRRQLAASISYTALQSGRFGSIGTTAKGRVVLFWTPEYWYRPRPASAAYRELRQHLNHLRNFRQEIERPSKRKLFCRRKKSQCEDDSIIVAQEKPSFFERIFSGNGGSKRKKKFEDQENATIAQLRRLLRIDFRITIWDIKSNILATQLTLIDRDLFVRIPAEEIEILVFQRSSRNAPNLAAWIAFSHRVSCLTASEILSVKQLCMRSRVVARLINAARKCFAMGNFHSCRSILVGLQAPPIFRLHTTWSYLRIHHANRYETMERLCKIYKSPCNLPYRRAWTKAEQNPSSIPYVGDLLVRLLRLNDPGRRQRYDKLTRTSDKTSNSKSLAREPVNINKDGQPKSTQDLKQGQNSSKSILTSVLSRMKYKRDQKTIYEEKADLTWTTREQDLAWKYFYRWNNAILRRKIRVKEAERLRDMDPRMKRVLEIATWLADCQKRARGYEFPAHSFTREFLLKTRYREDRENFFISLKLEPPMVT</sequence>
<dbReference type="Pfam" id="PF00617">
    <property type="entry name" value="RasGEF"/>
    <property type="match status" value="1"/>
</dbReference>
<feature type="compositionally biased region" description="Basic and acidic residues" evidence="3">
    <location>
        <begin position="787"/>
        <end position="796"/>
    </location>
</feature>
<proteinExistence type="predicted"/>